<organism evidence="1">
    <name type="scientific">Treponema denticola OTK</name>
    <dbReference type="NCBI Taxonomy" id="999434"/>
    <lineage>
        <taxon>Bacteria</taxon>
        <taxon>Pseudomonadati</taxon>
        <taxon>Spirochaetota</taxon>
        <taxon>Spirochaetia</taxon>
        <taxon>Spirochaetales</taxon>
        <taxon>Treponemataceae</taxon>
        <taxon>Treponema</taxon>
    </lineage>
</organism>
<dbReference type="AlphaFoldDB" id="A0A0F6MSG7"/>
<evidence type="ECO:0000313" key="1">
    <source>
        <dbReference type="EMBL" id="EMB24535.1"/>
    </source>
</evidence>
<comment type="caution">
    <text evidence="1">The sequence shown here is derived from an EMBL/GenBank/DDBJ whole genome shotgun (WGS) entry which is preliminary data.</text>
</comment>
<dbReference type="EMBL" id="AGDY01000002">
    <property type="protein sequence ID" value="EMB24535.1"/>
    <property type="molecule type" value="Genomic_DNA"/>
</dbReference>
<sequence length="108" mass="13184">MIIKSVDKKHFLYYIVYMVKYSDEILKRIKKGLIPKEIFVHFNNAFMSLDLTKDLNLFDIKQLKVSAEKTKTYYRLRKGKFRSIFYLEAENIYVIALDKREEVYKKWQ</sequence>
<dbReference type="PATRIC" id="fig|999434.4.peg.233"/>
<dbReference type="HOGENOM" id="CLU_2453105_0_0_12"/>
<accession>A0A0F6MSG7</accession>
<gene>
    <name evidence="1" type="ORF">HMPREF9723_00223</name>
</gene>
<dbReference type="Gene3D" id="3.30.2310.20">
    <property type="entry name" value="RelE-like"/>
    <property type="match status" value="1"/>
</dbReference>
<name>A0A0F6MSG7_TREDN</name>
<dbReference type="Proteomes" id="UP000011701">
    <property type="component" value="Chromosome"/>
</dbReference>
<dbReference type="InterPro" id="IPR035093">
    <property type="entry name" value="RelE/ParE_toxin_dom_sf"/>
</dbReference>
<proteinExistence type="predicted"/>
<evidence type="ECO:0008006" key="2">
    <source>
        <dbReference type="Google" id="ProtNLM"/>
    </source>
</evidence>
<protein>
    <recommendedName>
        <fullName evidence="2">RelE/StbE family addiction module toxin</fullName>
    </recommendedName>
</protein>
<reference evidence="1" key="1">
    <citation type="submission" date="2012-01" db="EMBL/GenBank/DDBJ databases">
        <title>The Genome Sequence of Treponema denticola OTK.</title>
        <authorList>
            <consortium name="The Broad Institute Genome Sequencing Platform"/>
            <person name="Earl A."/>
            <person name="Ward D."/>
            <person name="Feldgarden M."/>
            <person name="Gevers D."/>
            <person name="Blanton J.M."/>
            <person name="Fenno C.J."/>
            <person name="Baranova O.V."/>
            <person name="Mathney J."/>
            <person name="Dewhirst F.E."/>
            <person name="Izard J."/>
            <person name="Young S.K."/>
            <person name="Zeng Q."/>
            <person name="Gargeya S."/>
            <person name="Fitzgerald M."/>
            <person name="Haas B."/>
            <person name="Abouelleil A."/>
            <person name="Alvarado L."/>
            <person name="Arachchi H.M."/>
            <person name="Berlin A."/>
            <person name="Chapman S.B."/>
            <person name="Gearin G."/>
            <person name="Goldberg J."/>
            <person name="Griggs A."/>
            <person name="Gujja S."/>
            <person name="Hansen M."/>
            <person name="Heiman D."/>
            <person name="Howarth C."/>
            <person name="Larimer J."/>
            <person name="Lui A."/>
            <person name="MacDonald P.J.P."/>
            <person name="McCowen C."/>
            <person name="Montmayeur A."/>
            <person name="Murphy C."/>
            <person name="Neiman D."/>
            <person name="Pearson M."/>
            <person name="Priest M."/>
            <person name="Roberts A."/>
            <person name="Saif S."/>
            <person name="Shea T."/>
            <person name="Sisk P."/>
            <person name="Stolte C."/>
            <person name="Sykes S."/>
            <person name="Wortman J."/>
            <person name="Nusbaum C."/>
            <person name="Birren B."/>
        </authorList>
    </citation>
    <scope>NUCLEOTIDE SEQUENCE [LARGE SCALE GENOMIC DNA]</scope>
    <source>
        <strain evidence="1">OTK</strain>
    </source>
</reference>